<dbReference type="RefSeq" id="WP_166530635.1">
    <property type="nucleotide sequence ID" value="NZ_BAAACY010000029.1"/>
</dbReference>
<dbReference type="Pfam" id="PF00583">
    <property type="entry name" value="Acetyltransf_1"/>
    <property type="match status" value="1"/>
</dbReference>
<dbReference type="EMBL" id="JAGSOT010000044">
    <property type="protein sequence ID" value="MBR7797155.1"/>
    <property type="molecule type" value="Genomic_DNA"/>
</dbReference>
<organism evidence="2 3">
    <name type="scientific">Virgibacillus salarius</name>
    <dbReference type="NCBI Taxonomy" id="447199"/>
    <lineage>
        <taxon>Bacteria</taxon>
        <taxon>Bacillati</taxon>
        <taxon>Bacillota</taxon>
        <taxon>Bacilli</taxon>
        <taxon>Bacillales</taxon>
        <taxon>Bacillaceae</taxon>
        <taxon>Virgibacillus</taxon>
    </lineage>
</organism>
<proteinExistence type="predicted"/>
<dbReference type="InterPro" id="IPR000182">
    <property type="entry name" value="GNAT_dom"/>
</dbReference>
<evidence type="ECO:0000259" key="1">
    <source>
        <dbReference type="Pfam" id="PF00583"/>
    </source>
</evidence>
<name>A0A941DUZ2_9BACI</name>
<evidence type="ECO:0000313" key="3">
    <source>
        <dbReference type="Proteomes" id="UP000675284"/>
    </source>
</evidence>
<keyword evidence="3" id="KW-1185">Reference proteome</keyword>
<accession>A0A941DUZ2</accession>
<evidence type="ECO:0000313" key="2">
    <source>
        <dbReference type="EMBL" id="MBR7797155.1"/>
    </source>
</evidence>
<sequence>MNNTPAVRLDFFQDKYLADLTYYHLSTDQLMYTAHPKEALAKEAFEARRHGIVILFQHHVAGFFVLEDGKSLKMYSDNQQALLLCSYSIAYKMQGRGIAKQSLLQLPAFLNCHFPKKNEVVLGVNHQNMIAQHVYQQCGFVDSGKRIIGKKGEQYVLQLNVMEAIH</sequence>
<dbReference type="Proteomes" id="UP000675284">
    <property type="component" value="Unassembled WGS sequence"/>
</dbReference>
<dbReference type="SUPFAM" id="SSF55729">
    <property type="entry name" value="Acyl-CoA N-acyltransferases (Nat)"/>
    <property type="match status" value="1"/>
</dbReference>
<dbReference type="AlphaFoldDB" id="A0A941DUZ2"/>
<protein>
    <submittedName>
        <fullName evidence="2">GNAT family N-acetyltransferase</fullName>
    </submittedName>
</protein>
<dbReference type="GO" id="GO:0016747">
    <property type="term" value="F:acyltransferase activity, transferring groups other than amino-acyl groups"/>
    <property type="evidence" value="ECO:0007669"/>
    <property type="project" value="InterPro"/>
</dbReference>
<reference evidence="2" key="1">
    <citation type="submission" date="2021-04" db="EMBL/GenBank/DDBJ databases">
        <title>Isolation and polyphasic classification of algal microorganism.</title>
        <authorList>
            <person name="Wang S."/>
        </authorList>
    </citation>
    <scope>NUCLEOTIDE SEQUENCE</scope>
    <source>
        <strain evidence="2">720a</strain>
    </source>
</reference>
<feature type="domain" description="N-acetyltransferase" evidence="1">
    <location>
        <begin position="33"/>
        <end position="140"/>
    </location>
</feature>
<dbReference type="InterPro" id="IPR016181">
    <property type="entry name" value="Acyl_CoA_acyltransferase"/>
</dbReference>
<comment type="caution">
    <text evidence="2">The sequence shown here is derived from an EMBL/GenBank/DDBJ whole genome shotgun (WGS) entry which is preliminary data.</text>
</comment>
<gene>
    <name evidence="2" type="ORF">KCX74_14030</name>
</gene>
<dbReference type="Gene3D" id="3.40.630.30">
    <property type="match status" value="1"/>
</dbReference>